<protein>
    <submittedName>
        <fullName evidence="2">Uncharacterized protein</fullName>
    </submittedName>
</protein>
<keyword evidence="3" id="KW-1185">Reference proteome</keyword>
<dbReference type="Proteomes" id="UP000076738">
    <property type="component" value="Unassembled WGS sequence"/>
</dbReference>
<feature type="compositionally biased region" description="Polar residues" evidence="1">
    <location>
        <begin position="60"/>
        <end position="74"/>
    </location>
</feature>
<dbReference type="EMBL" id="KV417317">
    <property type="protein sequence ID" value="KZO91839.1"/>
    <property type="molecule type" value="Genomic_DNA"/>
</dbReference>
<gene>
    <name evidence="2" type="ORF">CALVIDRAFT_530539</name>
</gene>
<accession>A0A167HP86</accession>
<feature type="compositionally biased region" description="Basic residues" evidence="1">
    <location>
        <begin position="1"/>
        <end position="11"/>
    </location>
</feature>
<name>A0A167HP86_CALVF</name>
<dbReference type="OrthoDB" id="2685635at2759"/>
<proteinExistence type="predicted"/>
<feature type="region of interest" description="Disordered" evidence="1">
    <location>
        <begin position="1"/>
        <end position="80"/>
    </location>
</feature>
<sequence length="382" mass="42055">MPRSSARRKPNITKSASIQENAPMAVINNESEDRDSTVRGSEEPDAPSAENELAPLANATEASSTNPMSTSGQTGEFLAVPPSDSERIVDNTASASITLFPAAVSTHTQNRLNALIRWVKEEGYNLADASDLVDLKWGELSKGEGVVLHDGQQPAHLTLIAKISTDGFNLSTHGGWKQDNTFNKGLDKQKASAVLVNPERDPFNVFFESALRNLQALQDHGLHTGSDLLSAVKGNTIKFSWPLFEKIPSEDTVDWTREEVDGERSDAPNTVWNDWVMPVNLYNDTSLLKATHIPVPLPAYRPNGDLIGPSFWHSELQGAIVKLKLIFKFYYIGFDNKSAFVLQPYDIVVVYLPVVQSTSLIKKRKLTDGPSPSSRRVPFKSD</sequence>
<evidence type="ECO:0000313" key="3">
    <source>
        <dbReference type="Proteomes" id="UP000076738"/>
    </source>
</evidence>
<reference evidence="2 3" key="1">
    <citation type="journal article" date="2016" name="Mol. Biol. Evol.">
        <title>Comparative Genomics of Early-Diverging Mushroom-Forming Fungi Provides Insights into the Origins of Lignocellulose Decay Capabilities.</title>
        <authorList>
            <person name="Nagy L.G."/>
            <person name="Riley R."/>
            <person name="Tritt A."/>
            <person name="Adam C."/>
            <person name="Daum C."/>
            <person name="Floudas D."/>
            <person name="Sun H."/>
            <person name="Yadav J.S."/>
            <person name="Pangilinan J."/>
            <person name="Larsson K.H."/>
            <person name="Matsuura K."/>
            <person name="Barry K."/>
            <person name="Labutti K."/>
            <person name="Kuo R."/>
            <person name="Ohm R.A."/>
            <person name="Bhattacharya S.S."/>
            <person name="Shirouzu T."/>
            <person name="Yoshinaga Y."/>
            <person name="Martin F.M."/>
            <person name="Grigoriev I.V."/>
            <person name="Hibbett D.S."/>
        </authorList>
    </citation>
    <scope>NUCLEOTIDE SEQUENCE [LARGE SCALE GENOMIC DNA]</scope>
    <source>
        <strain evidence="2 3">TUFC12733</strain>
    </source>
</reference>
<evidence type="ECO:0000313" key="2">
    <source>
        <dbReference type="EMBL" id="KZO91839.1"/>
    </source>
</evidence>
<evidence type="ECO:0000256" key="1">
    <source>
        <dbReference type="SAM" id="MobiDB-lite"/>
    </source>
</evidence>
<organism evidence="2 3">
    <name type="scientific">Calocera viscosa (strain TUFC12733)</name>
    <dbReference type="NCBI Taxonomy" id="1330018"/>
    <lineage>
        <taxon>Eukaryota</taxon>
        <taxon>Fungi</taxon>
        <taxon>Dikarya</taxon>
        <taxon>Basidiomycota</taxon>
        <taxon>Agaricomycotina</taxon>
        <taxon>Dacrymycetes</taxon>
        <taxon>Dacrymycetales</taxon>
        <taxon>Dacrymycetaceae</taxon>
        <taxon>Calocera</taxon>
    </lineage>
</organism>
<dbReference type="AlphaFoldDB" id="A0A167HP86"/>